<sequence>MVQLVKIGNSQGVRIPRPLVEQAHLEGKELTIRIVTDGVLITPEQKVGGAPPRTSEAGKPILQPDSLIKSSRNEKAPRKGWAQAIEQTILAQGTEAIDDEWLDAPLDSDEDPTWRW</sequence>
<name>A0A450S182_9GAMM</name>
<proteinExistence type="predicted"/>
<accession>A0A450S182</accession>
<dbReference type="InterPro" id="IPR007159">
    <property type="entry name" value="SpoVT-AbrB_dom"/>
</dbReference>
<dbReference type="GO" id="GO:0003677">
    <property type="term" value="F:DNA binding"/>
    <property type="evidence" value="ECO:0007669"/>
    <property type="project" value="InterPro"/>
</dbReference>
<dbReference type="EMBL" id="CAADEY010000011">
    <property type="protein sequence ID" value="VFJ45415.1"/>
    <property type="molecule type" value="Genomic_DNA"/>
</dbReference>
<dbReference type="InterPro" id="IPR037914">
    <property type="entry name" value="SpoVT-AbrB_sf"/>
</dbReference>
<reference evidence="3" key="1">
    <citation type="submission" date="2019-02" db="EMBL/GenBank/DDBJ databases">
        <authorList>
            <person name="Gruber-Vodicka R. H."/>
            <person name="Seah K. B. B."/>
        </authorList>
    </citation>
    <scope>NUCLEOTIDE SEQUENCE</scope>
    <source>
        <strain evidence="3">BECK_DK161</strain>
    </source>
</reference>
<evidence type="ECO:0000313" key="3">
    <source>
        <dbReference type="EMBL" id="VFJ45415.1"/>
    </source>
</evidence>
<evidence type="ECO:0000256" key="1">
    <source>
        <dbReference type="SAM" id="MobiDB-lite"/>
    </source>
</evidence>
<dbReference type="SUPFAM" id="SSF89447">
    <property type="entry name" value="AbrB/MazE/MraZ-like"/>
    <property type="match status" value="1"/>
</dbReference>
<dbReference type="Gene3D" id="2.10.260.10">
    <property type="match status" value="1"/>
</dbReference>
<protein>
    <submittedName>
        <fullName evidence="3">Antitoxin MazE</fullName>
    </submittedName>
</protein>
<gene>
    <name evidence="3" type="ORF">BECKDK2373C_GA0170839_10119</name>
</gene>
<dbReference type="Pfam" id="PF04014">
    <property type="entry name" value="MazE_antitoxin"/>
    <property type="match status" value="1"/>
</dbReference>
<feature type="domain" description="SpoVT-AbrB" evidence="2">
    <location>
        <begin position="5"/>
        <end position="49"/>
    </location>
</feature>
<dbReference type="AlphaFoldDB" id="A0A450S182"/>
<evidence type="ECO:0000259" key="2">
    <source>
        <dbReference type="SMART" id="SM00966"/>
    </source>
</evidence>
<organism evidence="3">
    <name type="scientific">Candidatus Kentrum sp. DK</name>
    <dbReference type="NCBI Taxonomy" id="2126562"/>
    <lineage>
        <taxon>Bacteria</taxon>
        <taxon>Pseudomonadati</taxon>
        <taxon>Pseudomonadota</taxon>
        <taxon>Gammaproteobacteria</taxon>
        <taxon>Candidatus Kentrum</taxon>
    </lineage>
</organism>
<feature type="region of interest" description="Disordered" evidence="1">
    <location>
        <begin position="43"/>
        <end position="79"/>
    </location>
</feature>
<dbReference type="SMART" id="SM00966">
    <property type="entry name" value="SpoVT_AbrB"/>
    <property type="match status" value="1"/>
</dbReference>